<dbReference type="EMBL" id="CMVM020000045">
    <property type="status" value="NOT_ANNOTATED_CDS"/>
    <property type="molecule type" value="Genomic_DNA"/>
</dbReference>
<proteinExistence type="predicted"/>
<organism evidence="1 2">
    <name type="scientific">Onchocerca volvulus</name>
    <dbReference type="NCBI Taxonomy" id="6282"/>
    <lineage>
        <taxon>Eukaryota</taxon>
        <taxon>Metazoa</taxon>
        <taxon>Ecdysozoa</taxon>
        <taxon>Nematoda</taxon>
        <taxon>Chromadorea</taxon>
        <taxon>Rhabditida</taxon>
        <taxon>Spirurina</taxon>
        <taxon>Spiruromorpha</taxon>
        <taxon>Filarioidea</taxon>
        <taxon>Onchocercidae</taxon>
        <taxon>Onchocerca</taxon>
    </lineage>
</organism>
<keyword evidence="2" id="KW-1185">Reference proteome</keyword>
<dbReference type="EnsemblMetazoa" id="OVOC1488.1">
    <property type="protein sequence ID" value="OVOC1488.1"/>
    <property type="gene ID" value="WBGene00238297"/>
</dbReference>
<dbReference type="AlphaFoldDB" id="A0A8R1XP47"/>
<reference evidence="1" key="2">
    <citation type="submission" date="2022-06" db="UniProtKB">
        <authorList>
            <consortium name="EnsemblMetazoa"/>
        </authorList>
    </citation>
    <scope>IDENTIFICATION</scope>
</reference>
<dbReference type="Proteomes" id="UP000024404">
    <property type="component" value="Unassembled WGS sequence"/>
</dbReference>
<evidence type="ECO:0000313" key="1">
    <source>
        <dbReference type="EnsemblMetazoa" id="OVOC1488.1"/>
    </source>
</evidence>
<evidence type="ECO:0000313" key="2">
    <source>
        <dbReference type="Proteomes" id="UP000024404"/>
    </source>
</evidence>
<reference evidence="2" key="1">
    <citation type="submission" date="2013-10" db="EMBL/GenBank/DDBJ databases">
        <title>Genome sequencing of Onchocerca volvulus.</title>
        <authorList>
            <person name="Cotton J."/>
            <person name="Tsai J."/>
            <person name="Stanley E."/>
            <person name="Tracey A."/>
            <person name="Holroyd N."/>
            <person name="Lustigman S."/>
            <person name="Berriman M."/>
        </authorList>
    </citation>
    <scope>NUCLEOTIDE SEQUENCE</scope>
</reference>
<protein>
    <submittedName>
        <fullName evidence="1">Uncharacterized protein</fullName>
    </submittedName>
</protein>
<sequence length="120" mass="13385">MCFSHQQSNLAITYVLDQPRVSVTKASFKTVRLIPQHLHHTSNPTPADLRWRGWVGLAKGSWFSANIDKDIVQHKQSQRTTSQNASGPHQKKLLLSSSPASSLLVHISHNPATPLIIFSR</sequence>
<name>A0A8R1XP47_ONCVO</name>
<accession>A0A8R1XP47</accession>